<dbReference type="AlphaFoldDB" id="A0A5J5GEN0"/>
<reference evidence="1 2" key="1">
    <citation type="submission" date="2019-09" db="EMBL/GenBank/DDBJ databases">
        <authorList>
            <person name="Park J.-S."/>
            <person name="Choi H.-J."/>
        </authorList>
    </citation>
    <scope>NUCLEOTIDE SEQUENCE [LARGE SCALE GENOMIC DNA]</scope>
    <source>
        <strain evidence="1 2">176SS1-4</strain>
    </source>
</reference>
<dbReference type="EMBL" id="VYQE01000005">
    <property type="protein sequence ID" value="KAA9005934.1"/>
    <property type="molecule type" value="Genomic_DNA"/>
</dbReference>
<dbReference type="Proteomes" id="UP000326554">
    <property type="component" value="Unassembled WGS sequence"/>
</dbReference>
<gene>
    <name evidence="1" type="ORF">F3S47_15355</name>
</gene>
<evidence type="ECO:0000313" key="1">
    <source>
        <dbReference type="EMBL" id="KAA9005934.1"/>
    </source>
</evidence>
<protein>
    <submittedName>
        <fullName evidence="1">Uncharacterized protein</fullName>
    </submittedName>
</protein>
<evidence type="ECO:0000313" key="2">
    <source>
        <dbReference type="Proteomes" id="UP000326554"/>
    </source>
</evidence>
<comment type="caution">
    <text evidence="1">The sequence shown here is derived from an EMBL/GenBank/DDBJ whole genome shotgun (WGS) entry which is preliminary data.</text>
</comment>
<name>A0A5J5GEN0_9RHOB</name>
<proteinExistence type="predicted"/>
<organism evidence="1 2">
    <name type="scientific">Histidinibacterium aquaticum</name>
    <dbReference type="NCBI Taxonomy" id="2613962"/>
    <lineage>
        <taxon>Bacteria</taxon>
        <taxon>Pseudomonadati</taxon>
        <taxon>Pseudomonadota</taxon>
        <taxon>Alphaproteobacteria</taxon>
        <taxon>Rhodobacterales</taxon>
        <taxon>Paracoccaceae</taxon>
        <taxon>Histidinibacterium</taxon>
    </lineage>
</organism>
<keyword evidence="2" id="KW-1185">Reference proteome</keyword>
<sequence length="95" mass="10510">MTRRTIPSSQRDDLSFPIRIKIVVPHTGLGNRLDDVIRWCRENVGSGEFAQGTAKSFGCDATAFYFRRIESGAAFIQACPEFDLADGSQASTSHR</sequence>
<accession>A0A5J5GEN0</accession>